<accession>A0A4Q4S524</accession>
<reference evidence="2" key="1">
    <citation type="journal article" date="2019" name="bioRxiv">
        <title>Genomics, evolutionary history and diagnostics of the Alternaria alternata species group including apple and Asian pear pathotypes.</title>
        <authorList>
            <person name="Armitage A.D."/>
            <person name="Cockerton H.M."/>
            <person name="Sreenivasaprasad S."/>
            <person name="Woodhall J.W."/>
            <person name="Lane C.R."/>
            <person name="Harrison R.J."/>
            <person name="Clarkson J.P."/>
        </authorList>
    </citation>
    <scope>NUCLEOTIDE SEQUENCE [LARGE SCALE GENOMIC DNA]</scope>
    <source>
        <strain evidence="2">RGR 97.0016</strain>
    </source>
</reference>
<comment type="caution">
    <text evidence="1">The sequence shown here is derived from an EMBL/GenBank/DDBJ whole genome shotgun (WGS) entry which is preliminary data.</text>
</comment>
<name>A0A4Q4S524_9PLEO</name>
<dbReference type="AlphaFoldDB" id="A0A4Q4S524"/>
<proteinExistence type="predicted"/>
<evidence type="ECO:0000313" key="2">
    <source>
        <dbReference type="Proteomes" id="UP000293823"/>
    </source>
</evidence>
<protein>
    <submittedName>
        <fullName evidence="1">Uncharacterized protein</fullName>
    </submittedName>
</protein>
<dbReference type="EMBL" id="PEJP01000019">
    <property type="protein sequence ID" value="RYO65057.1"/>
    <property type="molecule type" value="Genomic_DNA"/>
</dbReference>
<sequence>MILFDIPGQGFYYDLLEDEQGAGGGRLNQKQATRVALNNINLLTFALLGAGDPSLGVGLRE</sequence>
<dbReference type="OrthoDB" id="10273570at2759"/>
<organism evidence="1 2">
    <name type="scientific">Alternaria arborescens</name>
    <dbReference type="NCBI Taxonomy" id="156630"/>
    <lineage>
        <taxon>Eukaryota</taxon>
        <taxon>Fungi</taxon>
        <taxon>Dikarya</taxon>
        <taxon>Ascomycota</taxon>
        <taxon>Pezizomycotina</taxon>
        <taxon>Dothideomycetes</taxon>
        <taxon>Pleosporomycetidae</taxon>
        <taxon>Pleosporales</taxon>
        <taxon>Pleosporineae</taxon>
        <taxon>Pleosporaceae</taxon>
        <taxon>Alternaria</taxon>
        <taxon>Alternaria sect. Alternaria</taxon>
    </lineage>
</organism>
<evidence type="ECO:0000313" key="1">
    <source>
        <dbReference type="EMBL" id="RYO65057.1"/>
    </source>
</evidence>
<dbReference type="Proteomes" id="UP000293823">
    <property type="component" value="Unassembled WGS sequence"/>
</dbReference>
<gene>
    <name evidence="1" type="ORF">AA0113_g5567</name>
</gene>
<keyword evidence="2" id="KW-1185">Reference proteome</keyword>